<dbReference type="RefSeq" id="WP_112904987.1">
    <property type="nucleotide sequence ID" value="NZ_CP030760.1"/>
</dbReference>
<organism evidence="1 2">
    <name type="scientific">Rhizobium leguminosarum</name>
    <dbReference type="NCBI Taxonomy" id="384"/>
    <lineage>
        <taxon>Bacteria</taxon>
        <taxon>Pseudomonadati</taxon>
        <taxon>Pseudomonadota</taxon>
        <taxon>Alphaproteobacteria</taxon>
        <taxon>Hyphomicrobiales</taxon>
        <taxon>Rhizobiaceae</taxon>
        <taxon>Rhizobium/Agrobacterium group</taxon>
        <taxon>Rhizobium</taxon>
    </lineage>
</organism>
<evidence type="ECO:0000313" key="1">
    <source>
        <dbReference type="EMBL" id="AXA39791.1"/>
    </source>
</evidence>
<accession>A0A2Z4YEU3</accession>
<dbReference type="Proteomes" id="UP000251166">
    <property type="component" value="Chromosome"/>
</dbReference>
<reference evidence="1 2" key="1">
    <citation type="submission" date="2018-07" db="EMBL/GenBank/DDBJ databases">
        <title>Rhizobium leguminosarum strain:ATCC 14479 Genome sequencing and assembly.</title>
        <authorList>
            <person name="Chakraborty R."/>
        </authorList>
    </citation>
    <scope>NUCLEOTIDE SEQUENCE [LARGE SCALE GENOMIC DNA]</scope>
    <source>
        <strain evidence="1 2">ATCC 14479</strain>
    </source>
</reference>
<name>A0A2Z4YEU3_RHILE</name>
<protein>
    <submittedName>
        <fullName evidence="1">Immunity protein 42 family protein</fullName>
    </submittedName>
</protein>
<proteinExistence type="predicted"/>
<dbReference type="InterPro" id="IPR028185">
    <property type="entry name" value="Imm70"/>
</dbReference>
<dbReference type="AlphaFoldDB" id="A0A2Z4YEU3"/>
<evidence type="ECO:0000313" key="2">
    <source>
        <dbReference type="Proteomes" id="UP000251166"/>
    </source>
</evidence>
<dbReference type="EMBL" id="CP030760">
    <property type="protein sequence ID" value="AXA39791.1"/>
    <property type="molecule type" value="Genomic_DNA"/>
</dbReference>
<gene>
    <name evidence="1" type="ORF">DLJ82_2198</name>
</gene>
<dbReference type="Pfam" id="PF15601">
    <property type="entry name" value="Imm70"/>
    <property type="match status" value="1"/>
</dbReference>
<sequence>MGLYLCIFEGDDELDGVEIGSYADFGTFRTAVATHVEGGIEESRCPTLMLHSDCDGQWSPDEAVLLQAELAGIIQKFNQLPPEPLGGDWKPEVAKTFGLHPTNLYGCFFDVDGESLLDRLMGLARLSVERNLPILFQ</sequence>